<evidence type="ECO:0000313" key="2">
    <source>
        <dbReference type="EMBL" id="SDA54732.1"/>
    </source>
</evidence>
<dbReference type="PANTHER" id="PTHR45947">
    <property type="entry name" value="SULFOQUINOVOSYL TRANSFERASE SQD2"/>
    <property type="match status" value="1"/>
</dbReference>
<gene>
    <name evidence="2" type="ORF">SAMN02983011_01259</name>
</gene>
<comment type="caution">
    <text evidence="2">The sequence shown here is derived from an EMBL/GenBank/DDBJ whole genome shotgun (WGS) entry which is preliminary data.</text>
</comment>
<dbReference type="Gene3D" id="3.40.50.2000">
    <property type="entry name" value="Glycogen Phosphorylase B"/>
    <property type="match status" value="1"/>
</dbReference>
<keyword evidence="2" id="KW-0808">Transferase</keyword>
<dbReference type="Pfam" id="PF00534">
    <property type="entry name" value="Glycos_transf_1"/>
    <property type="match status" value="1"/>
</dbReference>
<dbReference type="GO" id="GO:0016740">
    <property type="term" value="F:transferase activity"/>
    <property type="evidence" value="ECO:0007669"/>
    <property type="project" value="UniProtKB-KW"/>
</dbReference>
<evidence type="ECO:0000259" key="1">
    <source>
        <dbReference type="Pfam" id="PF00534"/>
    </source>
</evidence>
<proteinExistence type="predicted"/>
<dbReference type="PANTHER" id="PTHR45947:SF3">
    <property type="entry name" value="SULFOQUINOVOSYL TRANSFERASE SQD2"/>
    <property type="match status" value="1"/>
</dbReference>
<organism evidence="2 3">
    <name type="scientific">Lactobacillus kefiranofaciens</name>
    <dbReference type="NCBI Taxonomy" id="267818"/>
    <lineage>
        <taxon>Bacteria</taxon>
        <taxon>Bacillati</taxon>
        <taxon>Bacillota</taxon>
        <taxon>Bacilli</taxon>
        <taxon>Lactobacillales</taxon>
        <taxon>Lactobacillaceae</taxon>
        <taxon>Lactobacillus</taxon>
    </lineage>
</organism>
<dbReference type="EMBL" id="FMXC01000012">
    <property type="protein sequence ID" value="SDA54732.1"/>
    <property type="molecule type" value="Genomic_DNA"/>
</dbReference>
<accession>A0ABY0MBQ4</accession>
<dbReference type="InterPro" id="IPR001296">
    <property type="entry name" value="Glyco_trans_1"/>
</dbReference>
<sequence length="219" mass="24844">MQCPTEKVANWLRKNHFKQKLFVVSNGISSKFINNSHKKEVGHPFTILCIGRFSHEKQQKTLFKAMHLAKHASQIRLIFAGQGPLQKKYKKLAAKLPHQPIMQFFTPAELRQVMTQSDLIVHCAKVEIEGMACMEAFASGCVPVIADGPLTSTSSYALSENNRFSVGDAQALADKIDYWFEHPQELKTMQEKYREYGRSLSVANSAKTALENLKQLYLR</sequence>
<protein>
    <submittedName>
        <fullName evidence="2">Glycosyl transferases group 1</fullName>
    </submittedName>
</protein>
<reference evidence="2 3" key="1">
    <citation type="submission" date="2016-10" db="EMBL/GenBank/DDBJ databases">
        <authorList>
            <person name="Varghese N."/>
            <person name="Submissions S."/>
        </authorList>
    </citation>
    <scope>NUCLEOTIDE SEQUENCE [LARGE SCALE GENOMIC DNA]</scope>
    <source>
        <strain evidence="2 3">ATCC 43761</strain>
    </source>
</reference>
<keyword evidence="3" id="KW-1185">Reference proteome</keyword>
<evidence type="ECO:0000313" key="3">
    <source>
        <dbReference type="Proteomes" id="UP000181860"/>
    </source>
</evidence>
<dbReference type="InterPro" id="IPR050194">
    <property type="entry name" value="Glycosyltransferase_grp1"/>
</dbReference>
<dbReference type="Proteomes" id="UP000181860">
    <property type="component" value="Unassembled WGS sequence"/>
</dbReference>
<name>A0ABY0MBQ4_9LACO</name>
<dbReference type="SUPFAM" id="SSF53756">
    <property type="entry name" value="UDP-Glycosyltransferase/glycogen phosphorylase"/>
    <property type="match status" value="1"/>
</dbReference>
<feature type="domain" description="Glycosyl transferase family 1" evidence="1">
    <location>
        <begin position="41"/>
        <end position="197"/>
    </location>
</feature>